<dbReference type="VEuPathDB" id="FungiDB:G647_07805"/>
<dbReference type="VEuPathDB" id="FungiDB:CLCR_05556"/>
<evidence type="ECO:0000256" key="1">
    <source>
        <dbReference type="SAM" id="MobiDB-lite"/>
    </source>
</evidence>
<reference evidence="3" key="1">
    <citation type="submission" date="2015-07" db="EMBL/GenBank/DDBJ databases">
        <authorList>
            <person name="Teixeira M.M."/>
            <person name="Souza R.C."/>
            <person name="Almeida L.G."/>
            <person name="Vicente V.A."/>
            <person name="de Hoog S."/>
            <person name="Bocca A.L."/>
            <person name="de Almeida S.R."/>
            <person name="Vasconcelos A.T."/>
            <person name="Felipe M.S."/>
        </authorList>
    </citation>
    <scope>NUCLEOTIDE SEQUENCE [LARGE SCALE GENOMIC DNA]</scope>
    <source>
        <strain evidence="3">KSF</strain>
    </source>
</reference>
<feature type="compositionally biased region" description="Basic and acidic residues" evidence="1">
    <location>
        <begin position="14"/>
        <end position="25"/>
    </location>
</feature>
<sequence length="578" mass="64859">MSMAITSNAAGSRGRAERSAGEDWKGVSNPKRRKQLQNRLNQRAYKERRRQQKLARAFGPHERAQHEWRVKNQSVPLAQSPAVLSVRYQLTWYPEVLVDPVVREVIFFARDTLWPTFSFSRTYPGFTPSLTEIWFQRILNVPIMRYAMISGTCIDLELLTGRRYSSTILKTVIELSREVRRLLGTMAPLSRSNTVGQHQQGWSNCQAPPVHADNHDTAAGEAPQVKDDLLFAIMHLVKASSVNLSSGRIHPGSFDSATSIFGLFTPTLFLQRLQSLHLWGRSCPFQNKGKELDAQAAQHLSALESLVSLRGGLRSIDTPGFAEALHLFGVIEAAKRLSRPRFELPETSVWFLRLLDCSRVEAARALSFGAFGSILDEPLLLEILADIHILCSWTSRAFGLHCRYGGEGDLASVPVHLPLAENISTLRNSIEYRLLIYSPESDNSIEKLAHTAMLVFMHGVLFPLPHRTSMMQLVGRLIETVRSECRGQGQHMKFSSLYPEQQKFLTWVVTMGVMATSAADILERTFLVRQLALFLGHMRISSWAGLKSILEDYLWVGWACDSGGIQPVDQAAQDQVAP</sequence>
<evidence type="ECO:0000313" key="3">
    <source>
        <dbReference type="Proteomes" id="UP000094526"/>
    </source>
</evidence>
<dbReference type="STRING" id="86049.A0A1C1C9K3"/>
<dbReference type="PANTHER" id="PTHR37540">
    <property type="entry name" value="TRANSCRIPTION FACTOR (ACR-2), PUTATIVE-RELATED-RELATED"/>
    <property type="match status" value="1"/>
</dbReference>
<gene>
    <name evidence="2" type="ORF">CLCR_05556</name>
</gene>
<protein>
    <recommendedName>
        <fullName evidence="4">BZIP domain-containing protein</fullName>
    </recommendedName>
</protein>
<keyword evidence="3" id="KW-1185">Reference proteome</keyword>
<feature type="region of interest" description="Disordered" evidence="1">
    <location>
        <begin position="1"/>
        <end position="45"/>
    </location>
</feature>
<proteinExistence type="predicted"/>
<organism evidence="2 3">
    <name type="scientific">Cladophialophora carrionii</name>
    <dbReference type="NCBI Taxonomy" id="86049"/>
    <lineage>
        <taxon>Eukaryota</taxon>
        <taxon>Fungi</taxon>
        <taxon>Dikarya</taxon>
        <taxon>Ascomycota</taxon>
        <taxon>Pezizomycotina</taxon>
        <taxon>Eurotiomycetes</taxon>
        <taxon>Chaetothyriomycetidae</taxon>
        <taxon>Chaetothyriales</taxon>
        <taxon>Herpotrichiellaceae</taxon>
        <taxon>Cladophialophora</taxon>
    </lineage>
</organism>
<evidence type="ECO:0008006" key="4">
    <source>
        <dbReference type="Google" id="ProtNLM"/>
    </source>
</evidence>
<dbReference type="OrthoDB" id="3469466at2759"/>
<evidence type="ECO:0000313" key="2">
    <source>
        <dbReference type="EMBL" id="OCT45141.1"/>
    </source>
</evidence>
<dbReference type="EMBL" id="LGRB01000020">
    <property type="protein sequence ID" value="OCT45141.1"/>
    <property type="molecule type" value="Genomic_DNA"/>
</dbReference>
<accession>A0A1C1C9K3</accession>
<dbReference type="PANTHER" id="PTHR37540:SF5">
    <property type="entry name" value="TRANSCRIPTION FACTOR DOMAIN-CONTAINING PROTEIN"/>
    <property type="match status" value="1"/>
</dbReference>
<dbReference type="Proteomes" id="UP000094526">
    <property type="component" value="Unassembled WGS sequence"/>
</dbReference>
<dbReference type="AlphaFoldDB" id="A0A1C1C9K3"/>
<dbReference type="eggNOG" id="ENOG502QXU4">
    <property type="taxonomic scope" value="Eukaryota"/>
</dbReference>
<name>A0A1C1C9K3_9EURO</name>
<comment type="caution">
    <text evidence="2">The sequence shown here is derived from an EMBL/GenBank/DDBJ whole genome shotgun (WGS) entry which is preliminary data.</text>
</comment>